<organism evidence="2 3">
    <name type="scientific">Kingella oralis ATCC 51147</name>
    <dbReference type="NCBI Taxonomy" id="629741"/>
    <lineage>
        <taxon>Bacteria</taxon>
        <taxon>Pseudomonadati</taxon>
        <taxon>Pseudomonadota</taxon>
        <taxon>Betaproteobacteria</taxon>
        <taxon>Neisseriales</taxon>
        <taxon>Neisseriaceae</taxon>
        <taxon>Kingella</taxon>
    </lineage>
</organism>
<dbReference type="STRING" id="629741.GCWU000324_02123"/>
<gene>
    <name evidence="2" type="ORF">GCWU000324_02123</name>
</gene>
<name>C4GJA0_9NEIS</name>
<evidence type="ECO:0000256" key="1">
    <source>
        <dbReference type="SAM" id="MobiDB-lite"/>
    </source>
</evidence>
<proteinExistence type="predicted"/>
<sequence>MLRNLKERKDTTKTAQQKDFRLPFYLPHLSDAKTHLLPFSGCRSKIAPSCNAKSCKMPPFFTTQNPTMDDLPSSTFTLHHSTPIN</sequence>
<evidence type="ECO:0000313" key="3">
    <source>
        <dbReference type="Proteomes" id="UP000003009"/>
    </source>
</evidence>
<evidence type="ECO:0000313" key="2">
    <source>
        <dbReference type="EMBL" id="EEP67872.1"/>
    </source>
</evidence>
<feature type="region of interest" description="Disordered" evidence="1">
    <location>
        <begin position="66"/>
        <end position="85"/>
    </location>
</feature>
<protein>
    <submittedName>
        <fullName evidence="2">Uncharacterized protein</fullName>
    </submittedName>
</protein>
<dbReference type="Proteomes" id="UP000003009">
    <property type="component" value="Unassembled WGS sequence"/>
</dbReference>
<dbReference type="AlphaFoldDB" id="C4GJA0"/>
<reference evidence="2" key="1">
    <citation type="submission" date="2009-04" db="EMBL/GenBank/DDBJ databases">
        <authorList>
            <person name="Weinstock G."/>
            <person name="Sodergren E."/>
            <person name="Clifton S."/>
            <person name="Fulton L."/>
            <person name="Fulton B."/>
            <person name="Courtney L."/>
            <person name="Fronick C."/>
            <person name="Harrison M."/>
            <person name="Strong C."/>
            <person name="Farmer C."/>
            <person name="Delahaunty K."/>
            <person name="Markovic C."/>
            <person name="Hall O."/>
            <person name="Minx P."/>
            <person name="Tomlinson C."/>
            <person name="Mitreva M."/>
            <person name="Nelson J."/>
            <person name="Hou S."/>
            <person name="Wollam A."/>
            <person name="Pepin K.H."/>
            <person name="Johnson M."/>
            <person name="Bhonagiri V."/>
            <person name="Nash W.E."/>
            <person name="Warren W."/>
            <person name="Chinwalla A."/>
            <person name="Mardis E.R."/>
            <person name="Wilson R.K."/>
        </authorList>
    </citation>
    <scope>NUCLEOTIDE SEQUENCE [LARGE SCALE GENOMIC DNA]</scope>
    <source>
        <strain evidence="2">ATCC 51147</strain>
    </source>
</reference>
<dbReference type="HOGENOM" id="CLU_2508298_0_0_4"/>
<accession>C4GJA0</accession>
<comment type="caution">
    <text evidence="2">The sequence shown here is derived from an EMBL/GenBank/DDBJ whole genome shotgun (WGS) entry which is preliminary data.</text>
</comment>
<keyword evidence="3" id="KW-1185">Reference proteome</keyword>
<dbReference type="EMBL" id="ACJW02000003">
    <property type="protein sequence ID" value="EEP67872.1"/>
    <property type="molecule type" value="Genomic_DNA"/>
</dbReference>